<dbReference type="AlphaFoldDB" id="A0A1T5CN97"/>
<name>A0A1T5CN97_9BACT</name>
<dbReference type="Pfam" id="PF26622">
    <property type="entry name" value="DUF8199"/>
    <property type="match status" value="1"/>
</dbReference>
<organism evidence="1 2">
    <name type="scientific">Alkalitalea saponilacus</name>
    <dbReference type="NCBI Taxonomy" id="889453"/>
    <lineage>
        <taxon>Bacteria</taxon>
        <taxon>Pseudomonadati</taxon>
        <taxon>Bacteroidota</taxon>
        <taxon>Bacteroidia</taxon>
        <taxon>Marinilabiliales</taxon>
        <taxon>Marinilabiliaceae</taxon>
        <taxon>Alkalitalea</taxon>
    </lineage>
</organism>
<dbReference type="Proteomes" id="UP000191055">
    <property type="component" value="Unassembled WGS sequence"/>
</dbReference>
<dbReference type="EMBL" id="FUYV01000003">
    <property type="protein sequence ID" value="SKB60620.1"/>
    <property type="molecule type" value="Genomic_DNA"/>
</dbReference>
<dbReference type="NCBIfam" id="NF047658">
    <property type="entry name" value="HYC_CC_PP"/>
    <property type="match status" value="1"/>
</dbReference>
<accession>A0A1T5CN97</accession>
<dbReference type="InterPro" id="IPR058512">
    <property type="entry name" value="DUF8199"/>
</dbReference>
<proteinExistence type="predicted"/>
<dbReference type="InterPro" id="IPR058060">
    <property type="entry name" value="HYC_CC_PP"/>
</dbReference>
<protein>
    <submittedName>
        <fullName evidence="1">Uncharacterized protein</fullName>
    </submittedName>
</protein>
<sequence length="150" mass="17009">MHSGNLFLIFVLMQKIKAISSALLILLFSMSIGGAWHYCGGTPVNFNLTLQNSQPGCAMAGCNILQDSDDAMLSYGNNCCKNIYQQLETDNYQISDKPRISCAEIVVFYSLYAEYNFISSENENIHSYFYKHPPDFLYEVDLNIVQTYLL</sequence>
<gene>
    <name evidence="1" type="ORF">SAMN03080601_00877</name>
</gene>
<evidence type="ECO:0000313" key="2">
    <source>
        <dbReference type="Proteomes" id="UP000191055"/>
    </source>
</evidence>
<evidence type="ECO:0000313" key="1">
    <source>
        <dbReference type="EMBL" id="SKB60620.1"/>
    </source>
</evidence>
<reference evidence="1 2" key="1">
    <citation type="submission" date="2017-02" db="EMBL/GenBank/DDBJ databases">
        <authorList>
            <person name="Peterson S.W."/>
        </authorList>
    </citation>
    <scope>NUCLEOTIDE SEQUENCE [LARGE SCALE GENOMIC DNA]</scope>
    <source>
        <strain evidence="1 2">DSM 24412</strain>
    </source>
</reference>
<keyword evidence="2" id="KW-1185">Reference proteome</keyword>
<dbReference type="STRING" id="889453.SAMN03080601_00877"/>